<comment type="subcellular location">
    <subcellularLocation>
        <location evidence="1">Cytoplasm</location>
    </subcellularLocation>
</comment>
<name>A0ABX8WSZ0_9GAMM</name>
<proteinExistence type="predicted"/>
<reference evidence="5 6" key="1">
    <citation type="submission" date="2021-08" db="EMBL/GenBank/DDBJ databases">
        <title>Lysobacter sp. strain CJ11 Genome sequencing and assembly.</title>
        <authorList>
            <person name="Kim I."/>
        </authorList>
    </citation>
    <scope>NUCLEOTIDE SEQUENCE [LARGE SCALE GENOMIC DNA]</scope>
    <source>
        <strain evidence="5 6">CJ11</strain>
    </source>
</reference>
<dbReference type="Gene3D" id="1.10.3890.10">
    <property type="entry name" value="HflD-like"/>
    <property type="match status" value="1"/>
</dbReference>
<evidence type="ECO:0000313" key="6">
    <source>
        <dbReference type="Proteomes" id="UP000824755"/>
    </source>
</evidence>
<keyword evidence="6" id="KW-1185">Reference proteome</keyword>
<dbReference type="Proteomes" id="UP000824755">
    <property type="component" value="Chromosome"/>
</dbReference>
<sequence>MDSRVLALGGLAQAVQIVRKIADTGHSDHAAMRTLMGSVFAIDAANVESVYGNRHEIRPGLTRLRQQLSEGNTDPNFTRLAMAVMALERTFSRNHAVMEDVREAILAVPRPANAEGYASPEVIKAFASIYATHISPLKPRVMVQGNPHYLAQDHVVDEIRAILLAALRSAVLWRQLGGSTLDFLFKRPAMAAAIAEKL</sequence>
<keyword evidence="4" id="KW-0472">Membrane</keyword>
<dbReference type="Pfam" id="PF04356">
    <property type="entry name" value="DUF489"/>
    <property type="match status" value="1"/>
</dbReference>
<dbReference type="SUPFAM" id="SSF101322">
    <property type="entry name" value="YcfC-like"/>
    <property type="match status" value="1"/>
</dbReference>
<gene>
    <name evidence="5" type="primary">hflD</name>
    <name evidence="5" type="ORF">H8L67_05890</name>
</gene>
<keyword evidence="2" id="KW-1003">Cell membrane</keyword>
<keyword evidence="3" id="KW-0963">Cytoplasm</keyword>
<organism evidence="5 6">
    <name type="scientific">Lysobacter soyae</name>
    <dbReference type="NCBI Taxonomy" id="2764185"/>
    <lineage>
        <taxon>Bacteria</taxon>
        <taxon>Pseudomonadati</taxon>
        <taxon>Pseudomonadota</taxon>
        <taxon>Gammaproteobacteria</taxon>
        <taxon>Lysobacterales</taxon>
        <taxon>Lysobacteraceae</taxon>
        <taxon>Lysobacter</taxon>
    </lineage>
</organism>
<accession>A0ABX8WSZ0</accession>
<evidence type="ECO:0000256" key="1">
    <source>
        <dbReference type="ARBA" id="ARBA00004496"/>
    </source>
</evidence>
<evidence type="ECO:0000256" key="2">
    <source>
        <dbReference type="ARBA" id="ARBA00022475"/>
    </source>
</evidence>
<dbReference type="InterPro" id="IPR007451">
    <property type="entry name" value="HflD"/>
</dbReference>
<dbReference type="InterPro" id="IPR035932">
    <property type="entry name" value="HflD-like_sf"/>
</dbReference>
<protein>
    <submittedName>
        <fullName evidence="5">High frequency lysogenization protein HflD</fullName>
    </submittedName>
</protein>
<dbReference type="PANTHER" id="PTHR38100">
    <property type="entry name" value="HIGH FREQUENCY LYSOGENIZATION PROTEIN HFLD"/>
    <property type="match status" value="1"/>
</dbReference>
<dbReference type="EMBL" id="CP080544">
    <property type="protein sequence ID" value="QYR53953.1"/>
    <property type="molecule type" value="Genomic_DNA"/>
</dbReference>
<dbReference type="PANTHER" id="PTHR38100:SF1">
    <property type="entry name" value="HIGH FREQUENCY LYSOGENIZATION PROTEIN HFLD"/>
    <property type="match status" value="1"/>
</dbReference>
<evidence type="ECO:0000256" key="3">
    <source>
        <dbReference type="ARBA" id="ARBA00022490"/>
    </source>
</evidence>
<evidence type="ECO:0000313" key="5">
    <source>
        <dbReference type="EMBL" id="QYR53953.1"/>
    </source>
</evidence>
<dbReference type="NCBIfam" id="NF001246">
    <property type="entry name" value="PRK00218.1-2"/>
    <property type="match status" value="1"/>
</dbReference>
<evidence type="ECO:0000256" key="4">
    <source>
        <dbReference type="ARBA" id="ARBA00023136"/>
    </source>
</evidence>